<dbReference type="PROSITE" id="PS50977">
    <property type="entry name" value="HTH_TETR_2"/>
    <property type="match status" value="1"/>
</dbReference>
<dbReference type="SUPFAM" id="SSF46689">
    <property type="entry name" value="Homeodomain-like"/>
    <property type="match status" value="1"/>
</dbReference>
<evidence type="ECO:0000256" key="4">
    <source>
        <dbReference type="PROSITE-ProRule" id="PRU00335"/>
    </source>
</evidence>
<comment type="caution">
    <text evidence="6">The sequence shown here is derived from an EMBL/GenBank/DDBJ whole genome shotgun (WGS) entry which is preliminary data.</text>
</comment>
<dbReference type="Pfam" id="PF17754">
    <property type="entry name" value="TetR_C_14"/>
    <property type="match status" value="1"/>
</dbReference>
<dbReference type="InterPro" id="IPR009057">
    <property type="entry name" value="Homeodomain-like_sf"/>
</dbReference>
<sequence length="200" mass="21755">MSGTDINYDLSMARWEPNARGRLERAALELFGENGYDQTTVAEIAERAGVTERTFFRHFGDKREVLFDPSHALQNRFVEAVTGAPEDTPPIELVVLALESAGAFFEDRRPHALRRQAVIDTHPGLRERELIKLDSLATALAAALRDRGTPAPALTAEVAVAVFRVGFAHWISAPDTPDAPALTAFLHASLTDLGSLTAPA</sequence>
<evidence type="ECO:0000313" key="6">
    <source>
        <dbReference type="EMBL" id="ROO85725.1"/>
    </source>
</evidence>
<dbReference type="InterPro" id="IPR023772">
    <property type="entry name" value="DNA-bd_HTH_TetR-type_CS"/>
</dbReference>
<dbReference type="Gene3D" id="1.10.357.10">
    <property type="entry name" value="Tetracycline Repressor, domain 2"/>
    <property type="match status" value="1"/>
</dbReference>
<evidence type="ECO:0000256" key="1">
    <source>
        <dbReference type="ARBA" id="ARBA00023015"/>
    </source>
</evidence>
<dbReference type="PROSITE" id="PS01081">
    <property type="entry name" value="HTH_TETR_1"/>
    <property type="match status" value="1"/>
</dbReference>
<keyword evidence="3" id="KW-0804">Transcription</keyword>
<dbReference type="InterPro" id="IPR001647">
    <property type="entry name" value="HTH_TetR"/>
</dbReference>
<dbReference type="InterPro" id="IPR050109">
    <property type="entry name" value="HTH-type_TetR-like_transc_reg"/>
</dbReference>
<keyword evidence="1" id="KW-0805">Transcription regulation</keyword>
<dbReference type="GO" id="GO:0003700">
    <property type="term" value="F:DNA-binding transcription factor activity"/>
    <property type="evidence" value="ECO:0007669"/>
    <property type="project" value="TreeGrafter"/>
</dbReference>
<dbReference type="InterPro" id="IPR041347">
    <property type="entry name" value="MftR_C"/>
</dbReference>
<dbReference type="PANTHER" id="PTHR30055:SF238">
    <property type="entry name" value="MYCOFACTOCIN BIOSYNTHESIS TRANSCRIPTIONAL REGULATOR MFTR-RELATED"/>
    <property type="match status" value="1"/>
</dbReference>
<proteinExistence type="predicted"/>
<organism evidence="6 7">
    <name type="scientific">Actinocorallia herbida</name>
    <dbReference type="NCBI Taxonomy" id="58109"/>
    <lineage>
        <taxon>Bacteria</taxon>
        <taxon>Bacillati</taxon>
        <taxon>Actinomycetota</taxon>
        <taxon>Actinomycetes</taxon>
        <taxon>Streptosporangiales</taxon>
        <taxon>Thermomonosporaceae</taxon>
        <taxon>Actinocorallia</taxon>
    </lineage>
</organism>
<keyword evidence="2 4" id="KW-0238">DNA-binding</keyword>
<name>A0A3N1CWW9_9ACTN</name>
<reference evidence="6 7" key="1">
    <citation type="submission" date="2018-11" db="EMBL/GenBank/DDBJ databases">
        <title>Sequencing the genomes of 1000 actinobacteria strains.</title>
        <authorList>
            <person name="Klenk H.-P."/>
        </authorList>
    </citation>
    <scope>NUCLEOTIDE SEQUENCE [LARGE SCALE GENOMIC DNA]</scope>
    <source>
        <strain evidence="6 7">DSM 44254</strain>
    </source>
</reference>
<keyword evidence="7" id="KW-1185">Reference proteome</keyword>
<feature type="domain" description="HTH tetR-type" evidence="5">
    <location>
        <begin position="17"/>
        <end position="77"/>
    </location>
</feature>
<dbReference type="PRINTS" id="PR00455">
    <property type="entry name" value="HTHTETR"/>
</dbReference>
<dbReference type="GO" id="GO:0000976">
    <property type="term" value="F:transcription cis-regulatory region binding"/>
    <property type="evidence" value="ECO:0007669"/>
    <property type="project" value="TreeGrafter"/>
</dbReference>
<evidence type="ECO:0000259" key="5">
    <source>
        <dbReference type="PROSITE" id="PS50977"/>
    </source>
</evidence>
<evidence type="ECO:0000256" key="2">
    <source>
        <dbReference type="ARBA" id="ARBA00023125"/>
    </source>
</evidence>
<protein>
    <submittedName>
        <fullName evidence="6">TetR family transcriptional regulator</fullName>
    </submittedName>
</protein>
<dbReference type="EMBL" id="RJKE01000001">
    <property type="protein sequence ID" value="ROO85725.1"/>
    <property type="molecule type" value="Genomic_DNA"/>
</dbReference>
<evidence type="ECO:0000313" key="7">
    <source>
        <dbReference type="Proteomes" id="UP000272400"/>
    </source>
</evidence>
<dbReference type="AlphaFoldDB" id="A0A3N1CWW9"/>
<dbReference type="Pfam" id="PF00440">
    <property type="entry name" value="TetR_N"/>
    <property type="match status" value="1"/>
</dbReference>
<dbReference type="Proteomes" id="UP000272400">
    <property type="component" value="Unassembled WGS sequence"/>
</dbReference>
<accession>A0A3N1CWW9</accession>
<evidence type="ECO:0000256" key="3">
    <source>
        <dbReference type="ARBA" id="ARBA00023163"/>
    </source>
</evidence>
<gene>
    <name evidence="6" type="ORF">EDD29_3274</name>
</gene>
<dbReference type="PANTHER" id="PTHR30055">
    <property type="entry name" value="HTH-TYPE TRANSCRIPTIONAL REGULATOR RUTR"/>
    <property type="match status" value="1"/>
</dbReference>
<feature type="DNA-binding region" description="H-T-H motif" evidence="4">
    <location>
        <begin position="40"/>
        <end position="59"/>
    </location>
</feature>